<keyword evidence="2" id="KW-0808">Transferase</keyword>
<dbReference type="Pfam" id="PF13847">
    <property type="entry name" value="Methyltransf_31"/>
    <property type="match status" value="1"/>
</dbReference>
<dbReference type="CDD" id="cd02440">
    <property type="entry name" value="AdoMet_MTases"/>
    <property type="match status" value="1"/>
</dbReference>
<comment type="caution">
    <text evidence="2">The sequence shown here is derived from an EMBL/GenBank/DDBJ whole genome shotgun (WGS) entry which is preliminary data.</text>
</comment>
<dbReference type="EMBL" id="QWEX01000001">
    <property type="protein sequence ID" value="RXV71524.1"/>
    <property type="molecule type" value="Genomic_DNA"/>
</dbReference>
<organism evidence="2 3">
    <name type="scientific">Burkholderia stabilis</name>
    <dbReference type="NCBI Taxonomy" id="95485"/>
    <lineage>
        <taxon>Bacteria</taxon>
        <taxon>Pseudomonadati</taxon>
        <taxon>Pseudomonadota</taxon>
        <taxon>Betaproteobacteria</taxon>
        <taxon>Burkholderiales</taxon>
        <taxon>Burkholderiaceae</taxon>
        <taxon>Burkholderia</taxon>
        <taxon>Burkholderia cepacia complex</taxon>
    </lineage>
</organism>
<dbReference type="OrthoDB" id="582295at2"/>
<dbReference type="InterPro" id="IPR025714">
    <property type="entry name" value="Methyltranfer_dom"/>
</dbReference>
<dbReference type="Gene3D" id="3.40.50.150">
    <property type="entry name" value="Vaccinia Virus protein VP39"/>
    <property type="match status" value="1"/>
</dbReference>
<reference evidence="2 3" key="1">
    <citation type="submission" date="2018-08" db="EMBL/GenBank/DDBJ databases">
        <title>Mountain-cultivated ginseng endophyte, Burkholderia stabilis and its activity against ginseng root rot disease.</title>
        <authorList>
            <person name="Tapan Kumar M."/>
            <person name="Bae H."/>
            <person name="Shanmugam G."/>
            <person name="Jeon J."/>
        </authorList>
    </citation>
    <scope>NUCLEOTIDE SEQUENCE [LARGE SCALE GENOMIC DNA]</scope>
    <source>
        <strain evidence="2 3">EB159</strain>
    </source>
</reference>
<name>A0A4V1PSL6_9BURK</name>
<dbReference type="AlphaFoldDB" id="A0A4V1PSL6"/>
<dbReference type="GO" id="GO:0032259">
    <property type="term" value="P:methylation"/>
    <property type="evidence" value="ECO:0007669"/>
    <property type="project" value="UniProtKB-KW"/>
</dbReference>
<sequence>MESTMNGHFKDEVQATDAILHADNANTRRHGNMFVLEFDSCDRYTRPVSRGERFTFIQSGSQISEKVVLLDSGQNVTTSVVSISQEHVLVLEFFLLTPLDRAKDAVIEVYSRTGKFSSSLLTTFHLLACKVRHRQTIHLGLSQFSGAALSFELAFVSPNRRCSTIGISRFVVGNQNELSRINALSNYESRLENEVSHFSGAAYTHSMYGTQSGRAKKVNLEKSSATQSRSPSGFRYMQETELRRAISQIQPDPGEPVFGFAQRCLGSILPLTPPNFYARATDLSRGRSLRVLSLCAGAARIEEEIAKHCLSPIDLTLLDASEDLIQRAAARFLETKSGHNVRCLIGDINDGLPGEDSFDLIICVSALHHVANLELVLTQINERLTPDGEFWSIGEQIGRNGNRLWPGAISAANRAFKNLPKRYRKNAHTGKIDDSVPDDDFSSGCFEGIRSEELESALENYLIPVDVYKRNCFLWRLTDATYCDNFNLDSREDLLHVRELVIEEAMHWVTGGRGTEMHGVFRRKQFKS</sequence>
<dbReference type="Proteomes" id="UP000289650">
    <property type="component" value="Unassembled WGS sequence"/>
</dbReference>
<proteinExistence type="predicted"/>
<dbReference type="GO" id="GO:0008168">
    <property type="term" value="F:methyltransferase activity"/>
    <property type="evidence" value="ECO:0007669"/>
    <property type="project" value="UniProtKB-KW"/>
</dbReference>
<gene>
    <name evidence="2" type="ORF">D1006_03545</name>
</gene>
<feature type="domain" description="Methyltransferase" evidence="1">
    <location>
        <begin position="289"/>
        <end position="391"/>
    </location>
</feature>
<evidence type="ECO:0000259" key="1">
    <source>
        <dbReference type="Pfam" id="PF13847"/>
    </source>
</evidence>
<keyword evidence="2" id="KW-0489">Methyltransferase</keyword>
<evidence type="ECO:0000313" key="3">
    <source>
        <dbReference type="Proteomes" id="UP000289650"/>
    </source>
</evidence>
<dbReference type="SUPFAM" id="SSF53335">
    <property type="entry name" value="S-adenosyl-L-methionine-dependent methyltransferases"/>
    <property type="match status" value="1"/>
</dbReference>
<evidence type="ECO:0000313" key="2">
    <source>
        <dbReference type="EMBL" id="RXV71524.1"/>
    </source>
</evidence>
<dbReference type="InterPro" id="IPR029063">
    <property type="entry name" value="SAM-dependent_MTases_sf"/>
</dbReference>
<accession>A0A4V1PSL6</accession>
<protein>
    <submittedName>
        <fullName evidence="2">Class I SAM-dependent methyltransferase</fullName>
    </submittedName>
</protein>